<reference evidence="16" key="1">
    <citation type="submission" date="2016-01" db="EMBL/GenBank/DDBJ databases">
        <title>Reference transcriptome for the parasite Schistocephalus solidus: insights into the molecular evolution of parasitism.</title>
        <authorList>
            <person name="Hebert F.O."/>
            <person name="Grambauer S."/>
            <person name="Barber I."/>
            <person name="Landry C.R."/>
            <person name="Aubin-Horth N."/>
        </authorList>
    </citation>
    <scope>NUCLEOTIDE SEQUENCE</scope>
</reference>
<evidence type="ECO:0000259" key="15">
    <source>
        <dbReference type="PROSITE" id="PS50929"/>
    </source>
</evidence>
<organism evidence="16">
    <name type="scientific">Schistocephalus solidus</name>
    <name type="common">Tapeworm</name>
    <dbReference type="NCBI Taxonomy" id="70667"/>
    <lineage>
        <taxon>Eukaryota</taxon>
        <taxon>Metazoa</taxon>
        <taxon>Spiralia</taxon>
        <taxon>Lophotrochozoa</taxon>
        <taxon>Platyhelminthes</taxon>
        <taxon>Cestoda</taxon>
        <taxon>Eucestoda</taxon>
        <taxon>Diphyllobothriidea</taxon>
        <taxon>Diphyllobothriidae</taxon>
        <taxon>Schistocephalus</taxon>
    </lineage>
</organism>
<feature type="region of interest" description="Disordered" evidence="12">
    <location>
        <begin position="102"/>
        <end position="155"/>
    </location>
</feature>
<dbReference type="FunFam" id="1.20.1560.10:FF:000001">
    <property type="entry name" value="ATP-binding cassette subfamily C member 1"/>
    <property type="match status" value="1"/>
</dbReference>
<evidence type="ECO:0000313" key="16">
    <source>
        <dbReference type="EMBL" id="JAP60303.1"/>
    </source>
</evidence>
<feature type="transmembrane region" description="Helical" evidence="13">
    <location>
        <begin position="421"/>
        <end position="448"/>
    </location>
</feature>
<dbReference type="GO" id="GO:0005774">
    <property type="term" value="C:vacuolar membrane"/>
    <property type="evidence" value="ECO:0007669"/>
    <property type="project" value="UniProtKB-SubCell"/>
</dbReference>
<evidence type="ECO:0000259" key="14">
    <source>
        <dbReference type="PROSITE" id="PS50893"/>
    </source>
</evidence>
<proteinExistence type="inferred from homology"/>
<comment type="subcellular location">
    <subcellularLocation>
        <location evidence="1">Vacuole membrane</location>
        <topology evidence="1">Multi-pass membrane protein</topology>
    </subcellularLocation>
</comment>
<feature type="transmembrane region" description="Helical" evidence="13">
    <location>
        <begin position="335"/>
        <end position="356"/>
    </location>
</feature>
<dbReference type="PROSITE" id="PS50929">
    <property type="entry name" value="ABC_TM1F"/>
    <property type="match status" value="1"/>
</dbReference>
<evidence type="ECO:0000256" key="3">
    <source>
        <dbReference type="ARBA" id="ARBA00022448"/>
    </source>
</evidence>
<dbReference type="InterPro" id="IPR003593">
    <property type="entry name" value="AAA+_ATPase"/>
</dbReference>
<dbReference type="GO" id="GO:0016887">
    <property type="term" value="F:ATP hydrolysis activity"/>
    <property type="evidence" value="ECO:0007669"/>
    <property type="project" value="InterPro"/>
</dbReference>
<dbReference type="InterPro" id="IPR027417">
    <property type="entry name" value="P-loop_NTPase"/>
</dbReference>
<dbReference type="SMART" id="SM00382">
    <property type="entry name" value="AAA"/>
    <property type="match status" value="1"/>
</dbReference>
<keyword evidence="4 13" id="KW-0812">Transmembrane</keyword>
<dbReference type="EC" id="7.6.2.3" evidence="10"/>
<feature type="compositionally biased region" description="Polar residues" evidence="12">
    <location>
        <begin position="209"/>
        <end position="220"/>
    </location>
</feature>
<dbReference type="Pfam" id="PF00664">
    <property type="entry name" value="ABC_membrane"/>
    <property type="match status" value="1"/>
</dbReference>
<comment type="catalytic activity">
    <reaction evidence="11">
        <text>leukotriene C4(in) + ATP + H2O = leukotriene C4(out) + ADP + phosphate + H(+)</text>
        <dbReference type="Rhea" id="RHEA:38963"/>
        <dbReference type="ChEBI" id="CHEBI:15377"/>
        <dbReference type="ChEBI" id="CHEBI:15378"/>
        <dbReference type="ChEBI" id="CHEBI:30616"/>
        <dbReference type="ChEBI" id="CHEBI:43474"/>
        <dbReference type="ChEBI" id="CHEBI:57973"/>
        <dbReference type="ChEBI" id="CHEBI:456216"/>
    </reaction>
    <physiologicalReaction direction="left-to-right" evidence="11">
        <dbReference type="Rhea" id="RHEA:38964"/>
    </physiologicalReaction>
</comment>
<dbReference type="PANTHER" id="PTHR24223:SF443">
    <property type="entry name" value="MULTIDRUG-RESISTANCE LIKE PROTEIN 1, ISOFORM I"/>
    <property type="match status" value="1"/>
</dbReference>
<dbReference type="EMBL" id="GEEE01002922">
    <property type="protein sequence ID" value="JAP60303.1"/>
    <property type="molecule type" value="Transcribed_RNA"/>
</dbReference>
<keyword evidence="9 13" id="KW-0472">Membrane</keyword>
<evidence type="ECO:0000256" key="9">
    <source>
        <dbReference type="ARBA" id="ARBA00023136"/>
    </source>
</evidence>
<sequence>EADVYLFDDPLAAVDAEVASHLLREVLGRHGLLAKKTRIIAAHHPKLIQNADQIAMLEAGRLVEYGTYSKLTQSRNSRLNVFLISREAEEVEEAGMGSEVTTLNPHMTVGSSLRSNHSIVNPPPTQRSRSLSKSSTDWLTYSRSRGSSESKWMPEKLLNCPPADLVEISLAENEASDAEAATEEGSCESDQQDSFKSLTRQRGDHLRSEVSSCSNVSGPRTKSAPETVKDGDRTEASTPQKTSPELPGAKIVTTEQNEEKMATGRVKFVVFWAYIRRIGFFLCSMGLLSMIGAQLASCGTGLWLADWSGDAKAYYNMTTPLANPTTEGSQRAWRLLIYGFLAFLQVLFSLLGYLALAVGNIRAVKSLHAALLNCILRVPTSFFDTVPQGRVVNRFSSDVAAVDNQLMNSLRSSIQTSLQCLVTFALTASLSPWIIIPLFFLSIFYFAMQNVFVATSRQLKRIDSVSKSPIFSHFSETLLGVDTIRAYGLGSLFVEINAQRLDTNNMAVFAAAIANRWLAVLLETVGNVLTGLVAFASVATKGHLSAGFAGLVVSYALNLTQTLNWLVRMTAELESNIVCVERIKEYSELPLEAPWEVEDKPAVDWPQGGIEFVNYGTRYRPDLDLVLRSITCSIKPGEKIGIVGRTGSGKSSLVLGLFRVLEPAEGHIFIDGLDVSNLGLHDLRGRITLIPQDPVLFSGTLRFNLDPFNSYDDVTVWEALRLADLKSFVEELAGDAGLDMPVSEGGSNLSQGQRQLVCLARALLRRSKILVLDEATAAVDPQTDQLIQTTVRREFTSSTVLTIAHRLNTILDYDRVMVLQNGSLVETGSPQELMACPTSIFHGLAQEANLLSPEDDQQSSVQDSQVQ</sequence>
<dbReference type="PROSITE" id="PS50893">
    <property type="entry name" value="ABC_TRANSPORTER_2"/>
    <property type="match status" value="1"/>
</dbReference>
<dbReference type="Pfam" id="PF00005">
    <property type="entry name" value="ABC_tran"/>
    <property type="match status" value="1"/>
</dbReference>
<protein>
    <recommendedName>
        <fullName evidence="10">ABC-type glutathione-S-conjugate transporter</fullName>
        <ecNumber evidence="10">7.6.2.3</ecNumber>
    </recommendedName>
</protein>
<dbReference type="InterPro" id="IPR050173">
    <property type="entry name" value="ABC_transporter_C-like"/>
</dbReference>
<feature type="region of interest" description="Disordered" evidence="12">
    <location>
        <begin position="174"/>
        <end position="249"/>
    </location>
</feature>
<feature type="compositionally biased region" description="Polar residues" evidence="12">
    <location>
        <begin position="102"/>
        <end position="119"/>
    </location>
</feature>
<dbReference type="GO" id="GO:0005524">
    <property type="term" value="F:ATP binding"/>
    <property type="evidence" value="ECO:0007669"/>
    <property type="project" value="UniProtKB-KW"/>
</dbReference>
<dbReference type="Gene3D" id="3.40.50.300">
    <property type="entry name" value="P-loop containing nucleotide triphosphate hydrolases"/>
    <property type="match status" value="2"/>
</dbReference>
<dbReference type="SUPFAM" id="SSF52540">
    <property type="entry name" value="P-loop containing nucleoside triphosphate hydrolases"/>
    <property type="match status" value="2"/>
</dbReference>
<evidence type="ECO:0000256" key="8">
    <source>
        <dbReference type="ARBA" id="ARBA00022989"/>
    </source>
</evidence>
<keyword evidence="6" id="KW-0547">Nucleotide-binding</keyword>
<dbReference type="Gene3D" id="1.20.1560.10">
    <property type="entry name" value="ABC transporter type 1, transmembrane domain"/>
    <property type="match status" value="1"/>
</dbReference>
<feature type="domain" description="ABC transporter" evidence="14">
    <location>
        <begin position="610"/>
        <end position="846"/>
    </location>
</feature>
<dbReference type="PANTHER" id="PTHR24223">
    <property type="entry name" value="ATP-BINDING CASSETTE SUB-FAMILY C"/>
    <property type="match status" value="1"/>
</dbReference>
<dbReference type="AlphaFoldDB" id="A0A0V0J4R3"/>
<dbReference type="GO" id="GO:0015431">
    <property type="term" value="F:ABC-type glutathione S-conjugate transporter activity"/>
    <property type="evidence" value="ECO:0007669"/>
    <property type="project" value="UniProtKB-EC"/>
</dbReference>
<accession>A0A0V0J4R3</accession>
<dbReference type="InterPro" id="IPR011527">
    <property type="entry name" value="ABC1_TM_dom"/>
</dbReference>
<dbReference type="InterPro" id="IPR017871">
    <property type="entry name" value="ABC_transporter-like_CS"/>
</dbReference>
<evidence type="ECO:0000256" key="1">
    <source>
        <dbReference type="ARBA" id="ARBA00004128"/>
    </source>
</evidence>
<feature type="compositionally biased region" description="Acidic residues" evidence="12">
    <location>
        <begin position="174"/>
        <end position="191"/>
    </location>
</feature>
<evidence type="ECO:0000256" key="10">
    <source>
        <dbReference type="ARBA" id="ARBA00024220"/>
    </source>
</evidence>
<comment type="similarity">
    <text evidence="2">Belongs to the ABC transporter superfamily. ABCC family. Conjugate transporter (TC 3.A.1.208) subfamily.</text>
</comment>
<feature type="domain" description="ABC transmembrane type-1" evidence="15">
    <location>
        <begin position="286"/>
        <end position="575"/>
    </location>
</feature>
<feature type="transmembrane region" description="Helical" evidence="13">
    <location>
        <begin position="278"/>
        <end position="305"/>
    </location>
</feature>
<keyword evidence="7" id="KW-0067">ATP-binding</keyword>
<keyword evidence="5" id="KW-0677">Repeat</keyword>
<dbReference type="InterPro" id="IPR036640">
    <property type="entry name" value="ABC1_TM_sf"/>
</dbReference>
<dbReference type="PROSITE" id="PS00211">
    <property type="entry name" value="ABC_TRANSPORTER_1"/>
    <property type="match status" value="1"/>
</dbReference>
<evidence type="ECO:0000256" key="5">
    <source>
        <dbReference type="ARBA" id="ARBA00022737"/>
    </source>
</evidence>
<feature type="non-terminal residue" evidence="16">
    <location>
        <position position="1"/>
    </location>
</feature>
<evidence type="ECO:0000256" key="11">
    <source>
        <dbReference type="ARBA" id="ARBA00047523"/>
    </source>
</evidence>
<dbReference type="InterPro" id="IPR003439">
    <property type="entry name" value="ABC_transporter-like_ATP-bd"/>
</dbReference>
<evidence type="ECO:0000256" key="2">
    <source>
        <dbReference type="ARBA" id="ARBA00009726"/>
    </source>
</evidence>
<dbReference type="CDD" id="cd03244">
    <property type="entry name" value="ABCC_MRP_domain2"/>
    <property type="match status" value="1"/>
</dbReference>
<dbReference type="CDD" id="cd18603">
    <property type="entry name" value="ABC_6TM_MRP1_2_3_6_D2_like"/>
    <property type="match status" value="1"/>
</dbReference>
<evidence type="ECO:0000256" key="12">
    <source>
        <dbReference type="SAM" id="MobiDB-lite"/>
    </source>
</evidence>
<evidence type="ECO:0000256" key="4">
    <source>
        <dbReference type="ARBA" id="ARBA00022692"/>
    </source>
</evidence>
<keyword evidence="3" id="KW-0813">Transport</keyword>
<evidence type="ECO:0000256" key="6">
    <source>
        <dbReference type="ARBA" id="ARBA00022741"/>
    </source>
</evidence>
<feature type="compositionally biased region" description="Polar residues" evidence="12">
    <location>
        <begin position="126"/>
        <end position="145"/>
    </location>
</feature>
<dbReference type="SUPFAM" id="SSF90123">
    <property type="entry name" value="ABC transporter transmembrane region"/>
    <property type="match status" value="1"/>
</dbReference>
<gene>
    <name evidence="16" type="primary">MRP2</name>
    <name evidence="16" type="ORF">TR136929</name>
</gene>
<evidence type="ECO:0000256" key="7">
    <source>
        <dbReference type="ARBA" id="ARBA00022840"/>
    </source>
</evidence>
<keyword evidence="8 13" id="KW-1133">Transmembrane helix</keyword>
<evidence type="ECO:0000256" key="13">
    <source>
        <dbReference type="SAM" id="Phobius"/>
    </source>
</evidence>
<name>A0A0V0J4R3_SCHSO</name>
<dbReference type="FunFam" id="3.40.50.300:FF:000074">
    <property type="entry name" value="Multidrug resistance-associated protein 5 isoform 1"/>
    <property type="match status" value="1"/>
</dbReference>